<organism evidence="1 2">
    <name type="scientific">Tessaracoccus aquimaris</name>
    <dbReference type="NCBI Taxonomy" id="1332264"/>
    <lineage>
        <taxon>Bacteria</taxon>
        <taxon>Bacillati</taxon>
        <taxon>Actinomycetota</taxon>
        <taxon>Actinomycetes</taxon>
        <taxon>Propionibacteriales</taxon>
        <taxon>Propionibacteriaceae</taxon>
        <taxon>Tessaracoccus</taxon>
    </lineage>
</organism>
<evidence type="ECO:0000313" key="1">
    <source>
        <dbReference type="EMBL" id="AQP48362.1"/>
    </source>
</evidence>
<dbReference type="OrthoDB" id="3606832at2"/>
<keyword evidence="2" id="KW-1185">Reference proteome</keyword>
<dbReference type="Gene3D" id="1.10.620.20">
    <property type="entry name" value="Ribonucleotide Reductase, subunit A"/>
    <property type="match status" value="1"/>
</dbReference>
<sequence length="262" mass="30392">MAFDLEKYAETSDRVRWEDLDLDIFDEQPLDAETLRSLRYMCDVEYHTSCYLRDLLVTRSHREDEARGFMTTWNREEFWHGEALSAVLKKHGIHVDYDELKAKRIKLGWQLAMGPVKQATGSNLVGDDFIAVHMTWGAANELSAVAAYRRMADMQHHPVLSPLLERIAKQETRHVAFYTTQARAKLEESTRAQKIVRFVMTKVWNPVGSGIMDDGEIKHVMRHLFEDHGEELDKLDQRVQKFPGLEGITIFRTAFEKIGVRL</sequence>
<gene>
    <name evidence="1" type="ORF">BW730_13470</name>
</gene>
<evidence type="ECO:0000313" key="2">
    <source>
        <dbReference type="Proteomes" id="UP000188145"/>
    </source>
</evidence>
<dbReference type="EMBL" id="CP019606">
    <property type="protein sequence ID" value="AQP48362.1"/>
    <property type="molecule type" value="Genomic_DNA"/>
</dbReference>
<dbReference type="AlphaFoldDB" id="A0A1Q2CQI4"/>
<protein>
    <recommendedName>
        <fullName evidence="3">Ferritin-like domain-containing protein</fullName>
    </recommendedName>
</protein>
<dbReference type="STRING" id="1332264.BW730_13470"/>
<name>A0A1Q2CQI4_9ACTN</name>
<proteinExistence type="predicted"/>
<reference evidence="2" key="1">
    <citation type="submission" date="2017-02" db="EMBL/GenBank/DDBJ databases">
        <title>Tessaracoccus aquaemaris sp. nov., isolated from the intestine of a Korean rockfish, Sebastes schlegelii, in a marine aquaculture pond.</title>
        <authorList>
            <person name="Tak E.J."/>
            <person name="Bae J.-W."/>
        </authorList>
    </citation>
    <scope>NUCLEOTIDE SEQUENCE [LARGE SCALE GENOMIC DNA]</scope>
    <source>
        <strain evidence="2">NSG39</strain>
    </source>
</reference>
<dbReference type="KEGG" id="tes:BW730_13470"/>
<dbReference type="Proteomes" id="UP000188145">
    <property type="component" value="Chromosome"/>
</dbReference>
<accession>A0A1Q2CQI4</accession>
<dbReference type="CDD" id="cd00657">
    <property type="entry name" value="Ferritin_like"/>
    <property type="match status" value="1"/>
</dbReference>
<evidence type="ECO:0008006" key="3">
    <source>
        <dbReference type="Google" id="ProtNLM"/>
    </source>
</evidence>
<dbReference type="InterPro" id="IPR012348">
    <property type="entry name" value="RNR-like"/>
</dbReference>
<dbReference type="InterPro" id="IPR009078">
    <property type="entry name" value="Ferritin-like_SF"/>
</dbReference>
<dbReference type="SUPFAM" id="SSF47240">
    <property type="entry name" value="Ferritin-like"/>
    <property type="match status" value="1"/>
</dbReference>
<dbReference type="GO" id="GO:0016491">
    <property type="term" value="F:oxidoreductase activity"/>
    <property type="evidence" value="ECO:0007669"/>
    <property type="project" value="InterPro"/>
</dbReference>
<dbReference type="RefSeq" id="WP_077686694.1">
    <property type="nucleotide sequence ID" value="NZ_CP019606.1"/>
</dbReference>